<protein>
    <recommendedName>
        <fullName evidence="8">Endoglucanase</fullName>
        <ecNumber evidence="8">3.2.1.4</ecNumber>
    </recommendedName>
</protein>
<feature type="domain" description="Glycoside hydrolase family 9" evidence="9">
    <location>
        <begin position="156"/>
        <end position="603"/>
    </location>
</feature>
<dbReference type="GO" id="GO:0030245">
    <property type="term" value="P:cellulose catabolic process"/>
    <property type="evidence" value="ECO:0007669"/>
    <property type="project" value="UniProtKB-KW"/>
</dbReference>
<evidence type="ECO:0000256" key="5">
    <source>
        <dbReference type="ARBA" id="ARBA00023326"/>
    </source>
</evidence>
<evidence type="ECO:0000256" key="2">
    <source>
        <dbReference type="ARBA" id="ARBA00022801"/>
    </source>
</evidence>
<dbReference type="InterPro" id="IPR001701">
    <property type="entry name" value="Glyco_hydro_9"/>
</dbReference>
<feature type="active site" evidence="6">
    <location>
        <position position="536"/>
    </location>
</feature>
<dbReference type="Pfam" id="PF00759">
    <property type="entry name" value="Glyco_hydro_9"/>
    <property type="match status" value="1"/>
</dbReference>
<dbReference type="SUPFAM" id="SSF81296">
    <property type="entry name" value="E set domains"/>
    <property type="match status" value="1"/>
</dbReference>
<evidence type="ECO:0000256" key="4">
    <source>
        <dbReference type="ARBA" id="ARBA00023295"/>
    </source>
</evidence>
<dbReference type="PROSITE" id="PS00698">
    <property type="entry name" value="GH9_3"/>
    <property type="match status" value="1"/>
</dbReference>
<evidence type="ECO:0000256" key="1">
    <source>
        <dbReference type="ARBA" id="ARBA00007072"/>
    </source>
</evidence>
<comment type="similarity">
    <text evidence="1 6 8">Belongs to the glycosyl hydrolase 9 (cellulase E) family.</text>
</comment>
<dbReference type="Proteomes" id="UP000247346">
    <property type="component" value="Unassembled WGS sequence"/>
</dbReference>
<evidence type="ECO:0000256" key="8">
    <source>
        <dbReference type="RuleBase" id="RU361166"/>
    </source>
</evidence>
<dbReference type="GO" id="GO:0008810">
    <property type="term" value="F:cellulase activity"/>
    <property type="evidence" value="ECO:0007669"/>
    <property type="project" value="UniProtKB-EC"/>
</dbReference>
<dbReference type="InterPro" id="IPR013783">
    <property type="entry name" value="Ig-like_fold"/>
</dbReference>
<dbReference type="Gene3D" id="1.50.10.10">
    <property type="match status" value="1"/>
</dbReference>
<dbReference type="OrthoDB" id="9808897at2"/>
<keyword evidence="3 6" id="KW-0119">Carbohydrate metabolism</keyword>
<keyword evidence="5 6" id="KW-0624">Polysaccharide degradation</keyword>
<dbReference type="STRING" id="56458.SB85_05320"/>
<keyword evidence="8" id="KW-0136">Cellulose degradation</keyword>
<dbReference type="InterPro" id="IPR008928">
    <property type="entry name" value="6-hairpin_glycosidase_sf"/>
</dbReference>
<dbReference type="InterPro" id="IPR014756">
    <property type="entry name" value="Ig_E-set"/>
</dbReference>
<dbReference type="PROSITE" id="PS00592">
    <property type="entry name" value="GH9_2"/>
    <property type="match status" value="1"/>
</dbReference>
<feature type="domain" description="Cellulase Ig-like" evidence="10">
    <location>
        <begin position="66"/>
        <end position="143"/>
    </location>
</feature>
<sequence length="612" mass="66497">MSARPPAAVPRRVAGHARHARDLALAAVILAGQYRRMKLPHALSCLFLACLLLGGCTSHADTAMPSPIRLNQVGFLPAASKLAVVPDGHGDAFSIARADSDEVVLRGTLGAAAVWPPAQQTVRIADFSALRTPGRYRLQVDGLPPSDSFAIGEDAYNALSRAALKAYYYNRASTALDGTYAGRHARAAGHPDDHVLVHASAASPERPAGTVIAAPKGWYDAGDYNKYVVSSGITVYTLLAAYEQFPTYFSTHPEGIPNSGGDVPDILREVDWNLQWLLAMQDPHDGGVYHKLTNLDFAGMQMPDQARASRYVVQKSTAATLDFAAVMAQASRIYAPYDAQFGGISKRMLEASRRAWAWAQAHPDVAYRQPDDVHTGAYDDTEFDDEFAWAATELYLATADDAFYEAAMARKVPASVPDWRQVGGLAWMSLAQHRARLTPRADQARIADEIEGLGDHLVQVWQGSAWRVTMRDADFHWGSNATALNQAMMLLQAYQLQHKPEYLQAAQSQLDYVLGRNPLGLSFVTGIGARSPMHIHHRISIADGVATPVPGWLVGGPQPGQQDADACKHAYTSSLPALSYLDKECSYATNEVAINWNAPLVYVSAALQVLQR</sequence>
<accession>A0A2P5Z8U4</accession>
<evidence type="ECO:0000256" key="6">
    <source>
        <dbReference type="PROSITE-ProRule" id="PRU10059"/>
    </source>
</evidence>
<dbReference type="CDD" id="cd02850">
    <property type="entry name" value="E_set_Cellulase_N"/>
    <property type="match status" value="1"/>
</dbReference>
<evidence type="ECO:0000259" key="9">
    <source>
        <dbReference type="Pfam" id="PF00759"/>
    </source>
</evidence>
<evidence type="ECO:0000313" key="12">
    <source>
        <dbReference type="Proteomes" id="UP000247346"/>
    </source>
</evidence>
<gene>
    <name evidence="11" type="ORF">XsacCFBP4641_03260</name>
</gene>
<proteinExistence type="inferred from homology"/>
<dbReference type="Pfam" id="PF02927">
    <property type="entry name" value="CelD_N"/>
    <property type="match status" value="1"/>
</dbReference>
<comment type="caution">
    <text evidence="11">The sequence shown here is derived from an EMBL/GenBank/DDBJ whole genome shotgun (WGS) entry which is preliminary data.</text>
</comment>
<evidence type="ECO:0000313" key="11">
    <source>
        <dbReference type="EMBL" id="PPU84889.1"/>
    </source>
</evidence>
<keyword evidence="4 6" id="KW-0326">Glycosidase</keyword>
<dbReference type="InterPro" id="IPR018221">
    <property type="entry name" value="Glyco_hydro_9_His_AS"/>
</dbReference>
<evidence type="ECO:0000259" key="10">
    <source>
        <dbReference type="Pfam" id="PF02927"/>
    </source>
</evidence>
<dbReference type="EMBL" id="MDEK01000002">
    <property type="protein sequence ID" value="PPU84889.1"/>
    <property type="molecule type" value="Genomic_DNA"/>
</dbReference>
<organism evidence="11 12">
    <name type="scientific">Xanthomonas sacchari</name>
    <dbReference type="NCBI Taxonomy" id="56458"/>
    <lineage>
        <taxon>Bacteria</taxon>
        <taxon>Pseudomonadati</taxon>
        <taxon>Pseudomonadota</taxon>
        <taxon>Gammaproteobacteria</taxon>
        <taxon>Lysobacterales</taxon>
        <taxon>Lysobacteraceae</taxon>
        <taxon>Xanthomonas</taxon>
    </lineage>
</organism>
<feature type="active site" evidence="7">
    <location>
        <position position="591"/>
    </location>
</feature>
<comment type="catalytic activity">
    <reaction evidence="8">
        <text>Endohydrolysis of (1-&gt;4)-beta-D-glucosidic linkages in cellulose, lichenin and cereal beta-D-glucans.</text>
        <dbReference type="EC" id="3.2.1.4"/>
    </reaction>
</comment>
<evidence type="ECO:0000256" key="3">
    <source>
        <dbReference type="ARBA" id="ARBA00023277"/>
    </source>
</evidence>
<dbReference type="InterPro" id="IPR004197">
    <property type="entry name" value="Cellulase_Ig-like"/>
</dbReference>
<dbReference type="EC" id="3.2.1.4" evidence="8"/>
<evidence type="ECO:0000256" key="7">
    <source>
        <dbReference type="PROSITE-ProRule" id="PRU10060"/>
    </source>
</evidence>
<dbReference type="SUPFAM" id="SSF48208">
    <property type="entry name" value="Six-hairpin glycosidases"/>
    <property type="match status" value="1"/>
</dbReference>
<dbReference type="InterPro" id="IPR012341">
    <property type="entry name" value="6hp_glycosidase-like_sf"/>
</dbReference>
<dbReference type="InterPro" id="IPR033126">
    <property type="entry name" value="Glyco_hydro_9_Asp/Glu_AS"/>
</dbReference>
<dbReference type="PANTHER" id="PTHR22298">
    <property type="entry name" value="ENDO-1,4-BETA-GLUCANASE"/>
    <property type="match status" value="1"/>
</dbReference>
<name>A0A2P5Z8U4_9XANT</name>
<keyword evidence="2 6" id="KW-0378">Hydrolase</keyword>
<dbReference type="Gene3D" id="2.60.40.10">
    <property type="entry name" value="Immunoglobulins"/>
    <property type="match status" value="1"/>
</dbReference>
<feature type="active site" evidence="7">
    <location>
        <position position="582"/>
    </location>
</feature>
<dbReference type="AlphaFoldDB" id="A0A2P5Z8U4"/>
<reference evidence="11 12" key="1">
    <citation type="submission" date="2016-08" db="EMBL/GenBank/DDBJ databases">
        <authorList>
            <person name="Seilhamer J.J."/>
        </authorList>
    </citation>
    <scope>NUCLEOTIDE SEQUENCE [LARGE SCALE GENOMIC DNA]</scope>
    <source>
        <strain evidence="11 12">CFBP4641</strain>
    </source>
</reference>